<dbReference type="Ensembl" id="ENSCJAT00000081791.3">
    <property type="protein sequence ID" value="ENSCJAP00000060554.1"/>
    <property type="gene ID" value="ENSCJAG00000033299.4"/>
</dbReference>
<dbReference type="AlphaFoldDB" id="A0A2R8PCB5"/>
<keyword evidence="7" id="KW-0498">Mitosis</keyword>
<keyword evidence="4" id="KW-0963">Cytoplasm</keyword>
<dbReference type="FunFam" id="1.20.5.990:FF:000006">
    <property type="entry name" value="Centrosomal protein of 55 kDa"/>
    <property type="match status" value="1"/>
</dbReference>
<evidence type="ECO:0000256" key="3">
    <source>
        <dbReference type="ARBA" id="ARBA00004626"/>
    </source>
</evidence>
<dbReference type="GO" id="GO:0000281">
    <property type="term" value="P:mitotic cytokinesis"/>
    <property type="evidence" value="ECO:0007669"/>
    <property type="project" value="InterPro"/>
</dbReference>
<comment type="subcellular location">
    <subcellularLocation>
        <location evidence="3">Cleavage furrow</location>
    </subcellularLocation>
    <subcellularLocation>
        <location evidence="1">Cytoplasm</location>
        <location evidence="1">Cytoskeleton</location>
        <location evidence="1">Microtubule organizing center</location>
        <location evidence="1">Centrosome</location>
        <location evidence="1">Centriole</location>
    </subcellularLocation>
    <subcellularLocation>
        <location evidence="2">Midbody</location>
        <location evidence="2">Midbody ring</location>
    </subcellularLocation>
</comment>
<evidence type="ECO:0000256" key="6">
    <source>
        <dbReference type="ARBA" id="ARBA00022618"/>
    </source>
</evidence>
<dbReference type="PANTHER" id="PTHR31838:SF1">
    <property type="entry name" value="CENTROSOMAL PROTEIN OF 55 KDA"/>
    <property type="match status" value="1"/>
</dbReference>
<reference evidence="16" key="1">
    <citation type="submission" date="2009-03" db="EMBL/GenBank/DDBJ databases">
        <authorList>
            <person name="Warren W."/>
            <person name="Ye L."/>
            <person name="Minx P."/>
            <person name="Worley K."/>
            <person name="Gibbs R."/>
            <person name="Wilson R.K."/>
        </authorList>
    </citation>
    <scope>NUCLEOTIDE SEQUENCE [LARGE SCALE GENOMIC DNA]</scope>
</reference>
<dbReference type="PANTHER" id="PTHR31838">
    <property type="entry name" value="CENTROSOMAL PROTEIN OF 55 KDA"/>
    <property type="match status" value="1"/>
</dbReference>
<dbReference type="GO" id="GO:0090543">
    <property type="term" value="C:Flemming body"/>
    <property type="evidence" value="ECO:0007669"/>
    <property type="project" value="UniProtKB-SubCell"/>
</dbReference>
<evidence type="ECO:0000313" key="17">
    <source>
        <dbReference type="Proteomes" id="UP000008225"/>
    </source>
</evidence>
<dbReference type="Gene3D" id="1.20.5.1180">
    <property type="entry name" value="Geminin coiled-coil domain"/>
    <property type="match status" value="1"/>
</dbReference>
<evidence type="ECO:0000256" key="8">
    <source>
        <dbReference type="ARBA" id="ARBA00023054"/>
    </source>
</evidence>
<feature type="coiled-coil region" evidence="13">
    <location>
        <begin position="101"/>
        <end position="145"/>
    </location>
</feature>
<dbReference type="Proteomes" id="UP000008225">
    <property type="component" value="Chromosome 12"/>
</dbReference>
<proteinExistence type="predicted"/>
<reference evidence="16" key="2">
    <citation type="submission" date="2025-08" db="UniProtKB">
        <authorList>
            <consortium name="Ensembl"/>
        </authorList>
    </citation>
    <scope>IDENTIFICATION</scope>
</reference>
<dbReference type="Pfam" id="PF12180">
    <property type="entry name" value="EABR"/>
    <property type="match status" value="1"/>
</dbReference>
<gene>
    <name evidence="16" type="primary">CEP55</name>
</gene>
<sequence length="440" mass="51325">MSSRSTKYLIKSKWGSKPSNSKSETALGKFKGEIADLKTSVDEITSGKGKLTEKERHRLLEKIQVLEAEKEKNAYQLTEKDKEIQLLRSQLKARYSTTALLEQLEEKRKEGERREQLLKALSEEKDVLKQQLSAAVSRIAELESKTSTLHLSQALEKNQQWLVYDQQREVYVRGLSAKILELEKKAETAAHSLPQPTKKPESEDYLQGEKQKRYNDLLASAKKDLEVERQTVTQLNFELSEFRRKYKETQKEVQDLNQLLYSQRKADVQHLEDDRHKTEKIQRLKEESEIARRKLEEEKKRSEELLSQVQFLYTSLLKQQEEQARVALLEQQMQACTLDFENEKLDRQHMQHQLHIILKELRKAKNQITQLESLKQLHEFAITEPLVTFQGETENREKVASPKSPTAALNESLVECPKCSVQYPATEHRDLLVHVEYCSK</sequence>
<feature type="domain" description="TSG101 and ALIX binding" evidence="15">
    <location>
        <begin position="150"/>
        <end position="181"/>
    </location>
</feature>
<name>A0A2R8PCB5_CALJA</name>
<dbReference type="GO" id="GO:0032154">
    <property type="term" value="C:cleavage furrow"/>
    <property type="evidence" value="ECO:0007669"/>
    <property type="project" value="UniProtKB-SubCell"/>
</dbReference>
<keyword evidence="17" id="KW-1185">Reference proteome</keyword>
<keyword evidence="9" id="KW-0206">Cytoskeleton</keyword>
<dbReference type="InterPro" id="IPR038926">
    <property type="entry name" value="CEP55"/>
</dbReference>
<organism evidence="16 17">
    <name type="scientific">Callithrix jacchus</name>
    <name type="common">White-tufted-ear marmoset</name>
    <name type="synonym">Simia Jacchus</name>
    <dbReference type="NCBI Taxonomy" id="9483"/>
    <lineage>
        <taxon>Eukaryota</taxon>
        <taxon>Metazoa</taxon>
        <taxon>Chordata</taxon>
        <taxon>Craniata</taxon>
        <taxon>Vertebrata</taxon>
        <taxon>Euteleostomi</taxon>
        <taxon>Mammalia</taxon>
        <taxon>Eutheria</taxon>
        <taxon>Euarchontoglires</taxon>
        <taxon>Primates</taxon>
        <taxon>Haplorrhini</taxon>
        <taxon>Platyrrhini</taxon>
        <taxon>Cebidae</taxon>
        <taxon>Callitrichinae</taxon>
        <taxon>Callithrix</taxon>
        <taxon>Callithrix</taxon>
    </lineage>
</organism>
<protein>
    <recommendedName>
        <fullName evidence="12">Centrosomal protein of 55 kDa</fullName>
    </recommendedName>
</protein>
<evidence type="ECO:0000256" key="1">
    <source>
        <dbReference type="ARBA" id="ARBA00004114"/>
    </source>
</evidence>
<evidence type="ECO:0000256" key="14">
    <source>
        <dbReference type="SAM" id="MobiDB-lite"/>
    </source>
</evidence>
<comment type="function">
    <text evidence="11">Plays a role in mitotic exit and cytokinesis. Recruits PDCD6IP and TSG101 to midbody during cytokinesis. Required for successful completion of cytokinesis. Not required for microtubule nucleation. Plays a role in the development of the brain and kidney.</text>
</comment>
<evidence type="ECO:0000256" key="7">
    <source>
        <dbReference type="ARBA" id="ARBA00022776"/>
    </source>
</evidence>
<reference evidence="16" key="3">
    <citation type="submission" date="2025-09" db="UniProtKB">
        <authorList>
            <consortium name="Ensembl"/>
        </authorList>
    </citation>
    <scope>IDENTIFICATION</scope>
</reference>
<keyword evidence="10" id="KW-0131">Cell cycle</keyword>
<evidence type="ECO:0000256" key="12">
    <source>
        <dbReference type="ARBA" id="ARBA00069787"/>
    </source>
</evidence>
<evidence type="ECO:0000256" key="10">
    <source>
        <dbReference type="ARBA" id="ARBA00023306"/>
    </source>
</evidence>
<keyword evidence="5" id="KW-0597">Phosphoprotein</keyword>
<feature type="region of interest" description="Disordered" evidence="14">
    <location>
        <begin position="1"/>
        <end position="24"/>
    </location>
</feature>
<dbReference type="InterPro" id="IPR022008">
    <property type="entry name" value="EABR"/>
</dbReference>
<evidence type="ECO:0000256" key="2">
    <source>
        <dbReference type="ARBA" id="ARBA00004476"/>
    </source>
</evidence>
<dbReference type="GO" id="GO:0045184">
    <property type="term" value="P:establishment of protein localization"/>
    <property type="evidence" value="ECO:0007669"/>
    <property type="project" value="TreeGrafter"/>
</dbReference>
<evidence type="ECO:0000256" key="11">
    <source>
        <dbReference type="ARBA" id="ARBA00055531"/>
    </source>
</evidence>
<dbReference type="GO" id="GO:0005814">
    <property type="term" value="C:centriole"/>
    <property type="evidence" value="ECO:0007669"/>
    <property type="project" value="UniProtKB-SubCell"/>
</dbReference>
<evidence type="ECO:0000256" key="5">
    <source>
        <dbReference type="ARBA" id="ARBA00022553"/>
    </source>
</evidence>
<evidence type="ECO:0000256" key="13">
    <source>
        <dbReference type="SAM" id="Coils"/>
    </source>
</evidence>
<evidence type="ECO:0000259" key="15">
    <source>
        <dbReference type="Pfam" id="PF12180"/>
    </source>
</evidence>
<evidence type="ECO:0000256" key="9">
    <source>
        <dbReference type="ARBA" id="ARBA00023212"/>
    </source>
</evidence>
<dbReference type="Gene3D" id="1.20.5.990">
    <property type="entry name" value="Nemo cc2-lz domain - 1d5 darpin complex"/>
    <property type="match status" value="1"/>
</dbReference>
<dbReference type="Bgee" id="ENSCJAG00000033299">
    <property type="expression patterns" value="Expressed in ovary and 3 other cell types or tissues"/>
</dbReference>
<dbReference type="GeneTree" id="ENSGT00510000047961"/>
<evidence type="ECO:0000313" key="16">
    <source>
        <dbReference type="Ensembl" id="ENSCJAP00000060554.1"/>
    </source>
</evidence>
<feature type="coiled-coil region" evidence="13">
    <location>
        <begin position="232"/>
        <end position="312"/>
    </location>
</feature>
<dbReference type="GO" id="GO:0051896">
    <property type="term" value="P:regulation of phosphatidylinositol 3-kinase/protein kinase B signal transduction"/>
    <property type="evidence" value="ECO:0007669"/>
    <property type="project" value="InterPro"/>
</dbReference>
<keyword evidence="8 13" id="KW-0175">Coiled coil</keyword>
<accession>A0A2R8PCB5</accession>
<keyword evidence="6" id="KW-0132">Cell division</keyword>
<dbReference type="FunFam" id="1.20.5.1180:FF:000002">
    <property type="entry name" value="Centrosomal protein of 55 kDa"/>
    <property type="match status" value="1"/>
</dbReference>
<feature type="coiled-coil region" evidence="13">
    <location>
        <begin position="347"/>
        <end position="374"/>
    </location>
</feature>
<evidence type="ECO:0000256" key="4">
    <source>
        <dbReference type="ARBA" id="ARBA00022490"/>
    </source>
</evidence>